<dbReference type="Proteomes" id="UP000242180">
    <property type="component" value="Unassembled WGS sequence"/>
</dbReference>
<proteinExistence type="predicted"/>
<evidence type="ECO:0000313" key="2">
    <source>
        <dbReference type="Proteomes" id="UP000242180"/>
    </source>
</evidence>
<reference evidence="1 2" key="1">
    <citation type="submission" date="2016-07" db="EMBL/GenBank/DDBJ databases">
        <title>Pervasive Adenine N6-methylation of Active Genes in Fungi.</title>
        <authorList>
            <consortium name="DOE Joint Genome Institute"/>
            <person name="Mondo S.J."/>
            <person name="Dannebaum R.O."/>
            <person name="Kuo R.C."/>
            <person name="Labutti K."/>
            <person name="Haridas S."/>
            <person name="Kuo A."/>
            <person name="Salamov A."/>
            <person name="Ahrendt S.R."/>
            <person name="Lipzen A."/>
            <person name="Sullivan W."/>
            <person name="Andreopoulos W.B."/>
            <person name="Clum A."/>
            <person name="Lindquist E."/>
            <person name="Daum C."/>
            <person name="Ramamoorthy G.K."/>
            <person name="Gryganskyi A."/>
            <person name="Culley D."/>
            <person name="Magnuson J.K."/>
            <person name="James T.Y."/>
            <person name="O'Malley M.A."/>
            <person name="Stajich J.E."/>
            <person name="Spatafora J.W."/>
            <person name="Visel A."/>
            <person name="Grigoriev I.V."/>
        </authorList>
    </citation>
    <scope>NUCLEOTIDE SEQUENCE [LARGE SCALE GENOMIC DNA]</scope>
    <source>
        <strain evidence="1 2">NRRL 2496</strain>
    </source>
</reference>
<organism evidence="1 2">
    <name type="scientific">Syncephalastrum racemosum</name>
    <name type="common">Filamentous fungus</name>
    <dbReference type="NCBI Taxonomy" id="13706"/>
    <lineage>
        <taxon>Eukaryota</taxon>
        <taxon>Fungi</taxon>
        <taxon>Fungi incertae sedis</taxon>
        <taxon>Mucoromycota</taxon>
        <taxon>Mucoromycotina</taxon>
        <taxon>Mucoromycetes</taxon>
        <taxon>Mucorales</taxon>
        <taxon>Syncephalastraceae</taxon>
        <taxon>Syncephalastrum</taxon>
    </lineage>
</organism>
<accession>A0A1X2HQR4</accession>
<dbReference type="OrthoDB" id="2288096at2759"/>
<evidence type="ECO:0000313" key="1">
    <source>
        <dbReference type="EMBL" id="ORZ01669.1"/>
    </source>
</evidence>
<feature type="non-terminal residue" evidence="1">
    <location>
        <position position="133"/>
    </location>
</feature>
<keyword evidence="2" id="KW-1185">Reference proteome</keyword>
<name>A0A1X2HQR4_SYNRA</name>
<dbReference type="AlphaFoldDB" id="A0A1X2HQR4"/>
<protein>
    <submittedName>
        <fullName evidence="1">Uncharacterized protein</fullName>
    </submittedName>
</protein>
<feature type="non-terminal residue" evidence="1">
    <location>
        <position position="1"/>
    </location>
</feature>
<dbReference type="InParanoid" id="A0A1X2HQR4"/>
<sequence length="133" mass="15302">LIHLRWTNTIPAEKEKTQPDPVICEKPQMDFQGRVSFSEVRVYQRCGRHSLCMDTLRLAIFAKNAMDVNKLEGTLVSQIHGFNITFYIAQLTPAGIYTFMELEHVRFPQSLGDLPSFFTLATLNRLLNVHDTF</sequence>
<comment type="caution">
    <text evidence="1">The sequence shown here is derived from an EMBL/GenBank/DDBJ whole genome shotgun (WGS) entry which is preliminary data.</text>
</comment>
<gene>
    <name evidence="1" type="ORF">BCR43DRAFT_413225</name>
</gene>
<dbReference type="EMBL" id="MCGN01000002">
    <property type="protein sequence ID" value="ORZ01669.1"/>
    <property type="molecule type" value="Genomic_DNA"/>
</dbReference>
<dbReference type="OMA" id="NITFYIA"/>